<dbReference type="Pfam" id="PF10443">
    <property type="entry name" value="RNA12"/>
    <property type="match status" value="1"/>
</dbReference>
<dbReference type="InterPro" id="IPR000504">
    <property type="entry name" value="RRM_dom"/>
</dbReference>
<dbReference type="EMBL" id="KZ819603">
    <property type="protein sequence ID" value="PWN36183.1"/>
    <property type="molecule type" value="Genomic_DNA"/>
</dbReference>
<keyword evidence="8" id="KW-0472">Membrane</keyword>
<dbReference type="PANTHER" id="PTHR32198:SF2">
    <property type="entry name" value="MITOCHONDRIAL ESCAPE PROTEIN 2"/>
    <property type="match status" value="1"/>
</dbReference>
<evidence type="ECO:0000259" key="13">
    <source>
        <dbReference type="Pfam" id="PF00076"/>
    </source>
</evidence>
<feature type="compositionally biased region" description="Basic and acidic residues" evidence="12">
    <location>
        <begin position="516"/>
        <end position="525"/>
    </location>
</feature>
<dbReference type="GO" id="GO:0005743">
    <property type="term" value="C:mitochondrial inner membrane"/>
    <property type="evidence" value="ECO:0007669"/>
    <property type="project" value="UniProtKB-SubCell"/>
</dbReference>
<organism evidence="15 16">
    <name type="scientific">Meira miltonrushii</name>
    <dbReference type="NCBI Taxonomy" id="1280837"/>
    <lineage>
        <taxon>Eukaryota</taxon>
        <taxon>Fungi</taxon>
        <taxon>Dikarya</taxon>
        <taxon>Basidiomycota</taxon>
        <taxon>Ustilaginomycotina</taxon>
        <taxon>Exobasidiomycetes</taxon>
        <taxon>Exobasidiales</taxon>
        <taxon>Brachybasidiaceae</taxon>
        <taxon>Meira</taxon>
    </lineage>
</organism>
<dbReference type="FunCoup" id="A0A316VIQ9">
    <property type="interactions" value="7"/>
</dbReference>
<keyword evidence="4" id="KW-0812">Transmembrane</keyword>
<feature type="compositionally biased region" description="Basic and acidic residues" evidence="12">
    <location>
        <begin position="533"/>
        <end position="558"/>
    </location>
</feature>
<evidence type="ECO:0000256" key="9">
    <source>
        <dbReference type="ARBA" id="ARBA00025276"/>
    </source>
</evidence>
<keyword evidence="7 10" id="KW-0496">Mitochondrion</keyword>
<evidence type="ECO:0000256" key="6">
    <source>
        <dbReference type="ARBA" id="ARBA00022989"/>
    </source>
</evidence>
<dbReference type="STRING" id="1280837.A0A316VIQ9"/>
<evidence type="ECO:0000256" key="10">
    <source>
        <dbReference type="RuleBase" id="RU367108"/>
    </source>
</evidence>
<accession>A0A316VIQ9</accession>
<dbReference type="GeneID" id="37019096"/>
<dbReference type="AlphaFoldDB" id="A0A316VIQ9"/>
<evidence type="ECO:0000256" key="4">
    <source>
        <dbReference type="ARBA" id="ARBA00022692"/>
    </source>
</evidence>
<sequence length="957" mass="105136">MLSRRSLGILGRCDRTLTTNKTIGLKAGSQAPLFSRAVHLSPIATRIHTTPFKRSSPKIETIISKRFGSTLTLPTSDAEAPPEGAADSSEIPPGYSVAHLYFDSVFPLTLGIFDPRGYISAFQGDAQLTNLKQVLPNQESIGFGFRIIGAESRSKDGGAFLTFAYKPEEQAMLPATLSVINARIRPHLRPIYQYPLSLARLLPESWLPKPSVHIVLGTPWLEDLARYPSRILSISFVEGGAPGEQQLWEILRPYGRVVNLEINAKDNKATATFHRMRSATSARNCLYGASVGNRKVVIDYVPPLHAHKLWDWLTNHPRIVLPILAFFLGTITYAVFDPIRAFFIKSNVGNVFTLSDYRLYAWLKKKTGDLFNSVNKDKDTSLDDWWERKAAVDEIQGWLRETPTTFITIAGPRGSGKHPLLERATDHPGLKHLTIHCEEIAHTAKGEDSALVPALANQVGYFPVFSWISSLNNLIDLAAVGLIGSKAGFSTPTDAQLKQVLNVTTAALANIKQETLRKKEKEAKRSTKGKPSATKEEDGKAKTTEKELIDPAAVRDGKVSTPTPALTATNSETAVRPKDDRGYDAPVVVLDGFHHKGLQSDLLWTTLAAWAADVVTSGTAHVVFVTDNPVAMAKTLGRALPNIPFQSITLADADEEKARGYVFSKLKELGRVGNAASIEGQKKGSEAVNEAKEKPSTITSLLTGSGTQTDSKPALPVQAKKEAEAESMDAETAKWVDLLGGRLTDLEALVQKVGLGYTVESAVKDIIARTVIEIRKNAFGDDLEDAKALPWSRGQAWLIVEKLANKGELPYYSLLHDGLKGDENALKAMEQAELISVRHIDGRPGFIRAGRPVILQALKELCRDRVFADTQRYLTNTSSIGSCEKLIREAETEMRELNDCFKVTGNFTRGNQAVRDRLEHLLNVLQVNQEKIQNLESANEKLSKSIAEERNLNKASL</sequence>
<keyword evidence="11" id="KW-0175">Coiled coil</keyword>
<keyword evidence="10" id="KW-0507">mRNA processing</keyword>
<evidence type="ECO:0000256" key="11">
    <source>
        <dbReference type="SAM" id="Coils"/>
    </source>
</evidence>
<proteinExistence type="inferred from homology"/>
<keyword evidence="16" id="KW-1185">Reference proteome</keyword>
<dbReference type="Pfam" id="PF00076">
    <property type="entry name" value="RRM_1"/>
    <property type="match status" value="1"/>
</dbReference>
<feature type="region of interest" description="Disordered" evidence="12">
    <location>
        <begin position="516"/>
        <end position="579"/>
    </location>
</feature>
<dbReference type="InterPro" id="IPR035979">
    <property type="entry name" value="RBD_domain_sf"/>
</dbReference>
<evidence type="ECO:0000256" key="8">
    <source>
        <dbReference type="ARBA" id="ARBA00023136"/>
    </source>
</evidence>
<evidence type="ECO:0000256" key="2">
    <source>
        <dbReference type="ARBA" id="ARBA00010320"/>
    </source>
</evidence>
<comment type="similarity">
    <text evidence="2 10">Belongs to the YME2 family.</text>
</comment>
<gene>
    <name evidence="15" type="ORF">FA14DRAFT_146408</name>
</gene>
<evidence type="ECO:0000256" key="7">
    <source>
        <dbReference type="ARBA" id="ARBA00023128"/>
    </source>
</evidence>
<keyword evidence="10" id="KW-0694">RNA-binding</keyword>
<evidence type="ECO:0000256" key="12">
    <source>
        <dbReference type="SAM" id="MobiDB-lite"/>
    </source>
</evidence>
<reference evidence="15 16" key="1">
    <citation type="journal article" date="2018" name="Mol. Biol. Evol.">
        <title>Broad Genomic Sampling Reveals a Smut Pathogenic Ancestry of the Fungal Clade Ustilaginomycotina.</title>
        <authorList>
            <person name="Kijpornyongpan T."/>
            <person name="Mondo S.J."/>
            <person name="Barry K."/>
            <person name="Sandor L."/>
            <person name="Lee J."/>
            <person name="Lipzen A."/>
            <person name="Pangilinan J."/>
            <person name="LaButti K."/>
            <person name="Hainaut M."/>
            <person name="Henrissat B."/>
            <person name="Grigoriev I.V."/>
            <person name="Spatafora J.W."/>
            <person name="Aime M.C."/>
        </authorList>
    </citation>
    <scope>NUCLEOTIDE SEQUENCE [LARGE SCALE GENOMIC DNA]</scope>
    <source>
        <strain evidence="15 16">MCA 3882</strain>
    </source>
</reference>
<dbReference type="RefSeq" id="XP_025356485.1">
    <property type="nucleotide sequence ID" value="XM_025497315.1"/>
</dbReference>
<evidence type="ECO:0000256" key="5">
    <source>
        <dbReference type="ARBA" id="ARBA00022792"/>
    </source>
</evidence>
<comment type="function">
    <text evidence="9 10">Plays a role in maintaining the mitochondrial genome and in controlling the mtDNA escape. Involved in the regulation of mtDNA nucleotide structure and number. May have a dispensable role in early maturation of pre-rRNA.</text>
</comment>
<name>A0A316VIQ9_9BASI</name>
<feature type="domain" description="Mitochondrial escape protein 2 C-terminal" evidence="14">
    <location>
        <begin position="388"/>
        <end position="898"/>
    </location>
</feature>
<comment type="subcellular location">
    <subcellularLocation>
        <location evidence="1 10">Mitochondrion inner membrane</location>
        <topology evidence="1 10">Single-pass membrane protein</topology>
    </subcellularLocation>
</comment>
<dbReference type="SUPFAM" id="SSF54928">
    <property type="entry name" value="RNA-binding domain, RBD"/>
    <property type="match status" value="1"/>
</dbReference>
<feature type="compositionally biased region" description="Low complexity" evidence="12">
    <location>
        <begin position="696"/>
        <end position="711"/>
    </location>
</feature>
<dbReference type="Proteomes" id="UP000245771">
    <property type="component" value="Unassembled WGS sequence"/>
</dbReference>
<evidence type="ECO:0000256" key="3">
    <source>
        <dbReference type="ARBA" id="ARBA00020222"/>
    </source>
</evidence>
<dbReference type="InterPro" id="IPR018850">
    <property type="entry name" value="Mt_escape_2_C"/>
</dbReference>
<evidence type="ECO:0000313" key="16">
    <source>
        <dbReference type="Proteomes" id="UP000245771"/>
    </source>
</evidence>
<dbReference type="OrthoDB" id="10267654at2759"/>
<feature type="region of interest" description="Disordered" evidence="12">
    <location>
        <begin position="680"/>
        <end position="726"/>
    </location>
</feature>
<feature type="compositionally biased region" description="Basic and acidic residues" evidence="12">
    <location>
        <begin position="680"/>
        <end position="695"/>
    </location>
</feature>
<feature type="compositionally biased region" description="Polar residues" evidence="12">
    <location>
        <begin position="560"/>
        <end position="573"/>
    </location>
</feature>
<keyword evidence="6" id="KW-1133">Transmembrane helix</keyword>
<evidence type="ECO:0000313" key="15">
    <source>
        <dbReference type="EMBL" id="PWN36183.1"/>
    </source>
</evidence>
<evidence type="ECO:0000259" key="14">
    <source>
        <dbReference type="Pfam" id="PF10443"/>
    </source>
</evidence>
<keyword evidence="5 10" id="KW-0999">Mitochondrion inner membrane</keyword>
<dbReference type="GO" id="GO:0006397">
    <property type="term" value="P:mRNA processing"/>
    <property type="evidence" value="ECO:0007669"/>
    <property type="project" value="UniProtKB-UniRule"/>
</dbReference>
<evidence type="ECO:0000256" key="1">
    <source>
        <dbReference type="ARBA" id="ARBA00004434"/>
    </source>
</evidence>
<dbReference type="InterPro" id="IPR039627">
    <property type="entry name" value="Yme2_C"/>
</dbReference>
<protein>
    <recommendedName>
        <fullName evidence="3 10">Mitochondrial escape protein 2</fullName>
    </recommendedName>
</protein>
<dbReference type="GO" id="GO:0003723">
    <property type="term" value="F:RNA binding"/>
    <property type="evidence" value="ECO:0007669"/>
    <property type="project" value="UniProtKB-UniRule"/>
</dbReference>
<dbReference type="InParanoid" id="A0A316VIQ9"/>
<feature type="domain" description="RRM" evidence="13">
    <location>
        <begin position="244"/>
        <end position="296"/>
    </location>
</feature>
<dbReference type="PANTHER" id="PTHR32198">
    <property type="entry name" value="MITOCHONDRIAL ESCAPE PROTEIN 2"/>
    <property type="match status" value="1"/>
</dbReference>
<feature type="coiled-coil region" evidence="11">
    <location>
        <begin position="918"/>
        <end position="955"/>
    </location>
</feature>